<protein>
    <submittedName>
        <fullName evidence="1">Uncharacterized protein</fullName>
    </submittedName>
</protein>
<evidence type="ECO:0000313" key="2">
    <source>
        <dbReference type="Proteomes" id="UP000887229"/>
    </source>
</evidence>
<dbReference type="EMBL" id="MU251257">
    <property type="protein sequence ID" value="KAG9253570.1"/>
    <property type="molecule type" value="Genomic_DNA"/>
</dbReference>
<reference evidence="1" key="1">
    <citation type="journal article" date="2021" name="IMA Fungus">
        <title>Genomic characterization of three marine fungi, including Emericellopsis atlantica sp. nov. with signatures of a generalist lifestyle and marine biomass degradation.</title>
        <authorList>
            <person name="Hagestad O.C."/>
            <person name="Hou L."/>
            <person name="Andersen J.H."/>
            <person name="Hansen E.H."/>
            <person name="Altermark B."/>
            <person name="Li C."/>
            <person name="Kuhnert E."/>
            <person name="Cox R.J."/>
            <person name="Crous P.W."/>
            <person name="Spatafora J.W."/>
            <person name="Lail K."/>
            <person name="Amirebrahimi M."/>
            <person name="Lipzen A."/>
            <person name="Pangilinan J."/>
            <person name="Andreopoulos W."/>
            <person name="Hayes R.D."/>
            <person name="Ng V."/>
            <person name="Grigoriev I.V."/>
            <person name="Jackson S.A."/>
            <person name="Sutton T.D.S."/>
            <person name="Dobson A.D.W."/>
            <person name="Rama T."/>
        </authorList>
    </citation>
    <scope>NUCLEOTIDE SEQUENCE</scope>
    <source>
        <strain evidence="1">TS7</strain>
    </source>
</reference>
<dbReference type="GeneID" id="70288597"/>
<dbReference type="AlphaFoldDB" id="A0A9P7ZKB4"/>
<dbReference type="OrthoDB" id="89086at2759"/>
<dbReference type="NCBIfam" id="TIGR01965">
    <property type="entry name" value="VCBS_repeat"/>
    <property type="match status" value="1"/>
</dbReference>
<name>A0A9P7ZKB4_9HYPO</name>
<dbReference type="Proteomes" id="UP000887229">
    <property type="component" value="Unassembled WGS sequence"/>
</dbReference>
<comment type="caution">
    <text evidence="1">The sequence shown here is derived from an EMBL/GenBank/DDBJ whole genome shotgun (WGS) entry which is preliminary data.</text>
</comment>
<dbReference type="RefSeq" id="XP_046117494.1">
    <property type="nucleotide sequence ID" value="XM_046257694.1"/>
</dbReference>
<organism evidence="1 2">
    <name type="scientific">Emericellopsis atlantica</name>
    <dbReference type="NCBI Taxonomy" id="2614577"/>
    <lineage>
        <taxon>Eukaryota</taxon>
        <taxon>Fungi</taxon>
        <taxon>Dikarya</taxon>
        <taxon>Ascomycota</taxon>
        <taxon>Pezizomycotina</taxon>
        <taxon>Sordariomycetes</taxon>
        <taxon>Hypocreomycetidae</taxon>
        <taxon>Hypocreales</taxon>
        <taxon>Bionectriaceae</taxon>
        <taxon>Emericellopsis</taxon>
    </lineage>
</organism>
<accession>A0A9P7ZKB4</accession>
<sequence>MIGTDAAGSATNQPSMVQVVPWDGSYPWRFSAVTVIMPNNDNFYIQISSPEAGDGNTLVGVIVHSYDATWLRCYSWHKKNVYRLPNGQSCASAFVCNHADGPVSQSKVTVKVSTNTDSATLDTVVSVDDVFGKIDYGNDKQVCDESWKDMPGTGCKIRARCHGNVPGLVEKMVSGLKDLARSKDAGMFSESTVRDKKWDPCKTGRDTCIGGWDWYDRPVTKVAQQLSVYVSDENGNDKGELSYELDCSMAKSCAGCDAAKFGMAVGSVFGGPFAILFGAGGLVTEAACASSGC</sequence>
<evidence type="ECO:0000313" key="1">
    <source>
        <dbReference type="EMBL" id="KAG9253570.1"/>
    </source>
</evidence>
<dbReference type="InterPro" id="IPR010221">
    <property type="entry name" value="VCBS_dom"/>
</dbReference>
<keyword evidence="2" id="KW-1185">Reference proteome</keyword>
<gene>
    <name evidence="1" type="ORF">F5Z01DRAFT_146930</name>
</gene>
<proteinExistence type="predicted"/>